<name>A0AB73T5R9_9FIRM</name>
<evidence type="ECO:0000313" key="4">
    <source>
        <dbReference type="Proteomes" id="UP000245412"/>
    </source>
</evidence>
<dbReference type="Gene3D" id="3.40.190.10">
    <property type="entry name" value="Periplasmic binding protein-like II"/>
    <property type="match status" value="2"/>
</dbReference>
<proteinExistence type="inferred from homology"/>
<dbReference type="SUPFAM" id="SSF53850">
    <property type="entry name" value="Periplasmic binding protein-like II"/>
    <property type="match status" value="1"/>
</dbReference>
<keyword evidence="2" id="KW-0813">Transport</keyword>
<dbReference type="InterPro" id="IPR006059">
    <property type="entry name" value="SBP"/>
</dbReference>
<dbReference type="EMBL" id="QGGY01000004">
    <property type="protein sequence ID" value="PWJ76587.1"/>
    <property type="molecule type" value="Genomic_DNA"/>
</dbReference>
<evidence type="ECO:0000256" key="1">
    <source>
        <dbReference type="ARBA" id="ARBA00008520"/>
    </source>
</evidence>
<dbReference type="InterPro" id="IPR050490">
    <property type="entry name" value="Bact_solute-bd_prot1"/>
</dbReference>
<dbReference type="Proteomes" id="UP000245412">
    <property type="component" value="Unassembled WGS sequence"/>
</dbReference>
<dbReference type="AlphaFoldDB" id="A0AB73T5R9"/>
<dbReference type="RefSeq" id="WP_109625738.1">
    <property type="nucleotide sequence ID" value="NZ_JANKBI010000008.1"/>
</dbReference>
<protein>
    <submittedName>
        <fullName evidence="3">Carbohydrate ABC transporter substrate-binding protein (CUT1 family)</fullName>
    </submittedName>
</protein>
<dbReference type="PANTHER" id="PTHR43649">
    <property type="entry name" value="ARABINOSE-BINDING PROTEIN-RELATED"/>
    <property type="match status" value="1"/>
</dbReference>
<keyword evidence="4" id="KW-1185">Reference proteome</keyword>
<dbReference type="PANTHER" id="PTHR43649:SF29">
    <property type="entry name" value="OSMOPROTECTIVE COMPOUNDS-BINDING PROTEIN GGTB"/>
    <property type="match status" value="1"/>
</dbReference>
<accession>A0AB73T5R9</accession>
<evidence type="ECO:0000256" key="2">
    <source>
        <dbReference type="ARBA" id="ARBA00022448"/>
    </source>
</evidence>
<sequence length="428" mass="48312">MKGRWYIVCLMFCLGMLVSGCREKEEILEPVTITLMHGWGGTLKNHQTMQDIYRQFDEQNEDIVLEFQPFPDVTIAVEEANNMLSVGKMPDIISTNGFSYYVENAVRRGMAMDLMPYIEADEEFKEEISPAVFEAWESSGKLYTLPDAMEVSGYWYNEDIFKKAGITDEKGDVDLPDTWDEFFRDCDKIEGWSKENGLDITPFALENDQIVENFFFARLAGSEEGFSMTNTIPGDFAAKAVEETVKDTGRLLSYSHDVNNLDNARQFFAEGKCAIFFNGVWDSEYFRESSGAENIGYAAYPMEDGRSLAYVSPSAGYVVYNNQDARKREACVRFLKYMLSEEVQTELALKTGQAPVNPQVSGEEILQEYPLLGKGLQAANRADVKIKTLRSVWTGSYGDVLADQLAGAARDEKKLAPMLEDLNRIAEK</sequence>
<organism evidence="3 4">
    <name type="scientific">Murimonas intestini</name>
    <dbReference type="NCBI Taxonomy" id="1337051"/>
    <lineage>
        <taxon>Bacteria</taxon>
        <taxon>Bacillati</taxon>
        <taxon>Bacillota</taxon>
        <taxon>Clostridia</taxon>
        <taxon>Lachnospirales</taxon>
        <taxon>Lachnospiraceae</taxon>
        <taxon>Murimonas</taxon>
    </lineage>
</organism>
<gene>
    <name evidence="3" type="ORF">C7383_10432</name>
</gene>
<comment type="similarity">
    <text evidence="1">Belongs to the bacterial solute-binding protein 1 family.</text>
</comment>
<reference evidence="3 4" key="1">
    <citation type="submission" date="2018-05" db="EMBL/GenBank/DDBJ databases">
        <authorList>
            <person name="Goeker M."/>
            <person name="Huntemann M."/>
            <person name="Clum A."/>
            <person name="Pillay M."/>
            <person name="Palaniappan K."/>
            <person name="Varghese N."/>
            <person name="Mikhailova N."/>
            <person name="Stamatis D."/>
            <person name="Reddy T."/>
            <person name="Daum C."/>
            <person name="Shapiro N."/>
            <person name="Ivanova N."/>
            <person name="Kyrpides N."/>
            <person name="Woyke T."/>
        </authorList>
    </citation>
    <scope>NUCLEOTIDE SEQUENCE [LARGE SCALE GENOMIC DNA]</scope>
    <source>
        <strain evidence="3 4">DSM 26524</strain>
    </source>
</reference>
<comment type="caution">
    <text evidence="3">The sequence shown here is derived from an EMBL/GenBank/DDBJ whole genome shotgun (WGS) entry which is preliminary data.</text>
</comment>
<dbReference type="Pfam" id="PF13416">
    <property type="entry name" value="SBP_bac_8"/>
    <property type="match status" value="1"/>
</dbReference>
<evidence type="ECO:0000313" key="3">
    <source>
        <dbReference type="EMBL" id="PWJ76587.1"/>
    </source>
</evidence>
<dbReference type="PROSITE" id="PS51257">
    <property type="entry name" value="PROKAR_LIPOPROTEIN"/>
    <property type="match status" value="1"/>
</dbReference>